<name>A0A8C2BLG3_CYPCA</name>
<proteinExistence type="predicted"/>
<dbReference type="AlphaFoldDB" id="A0A8C2BLG3"/>
<evidence type="ECO:0000313" key="2">
    <source>
        <dbReference type="Proteomes" id="UP000694700"/>
    </source>
</evidence>
<reference evidence="1" key="1">
    <citation type="submission" date="2025-08" db="UniProtKB">
        <authorList>
            <consortium name="Ensembl"/>
        </authorList>
    </citation>
    <scope>IDENTIFICATION</scope>
</reference>
<accession>A0A8C2BLG3</accession>
<evidence type="ECO:0000313" key="1">
    <source>
        <dbReference type="Ensembl" id="ENSCCRP00015121754.1"/>
    </source>
</evidence>
<sequence length="63" mass="7367">NVSSVAKRESDRRRAKSRVNIGAAFDSWRELRSALGIKTDPELAFFLLRQPWLMWSCSYERAH</sequence>
<protein>
    <submittedName>
        <fullName evidence="1">Uncharacterized protein</fullName>
    </submittedName>
</protein>
<dbReference type="Ensembl" id="ENSCCRT00015125600.1">
    <property type="protein sequence ID" value="ENSCCRP00015121754.1"/>
    <property type="gene ID" value="ENSCCRG00015047836.1"/>
</dbReference>
<dbReference type="Proteomes" id="UP000694700">
    <property type="component" value="Unplaced"/>
</dbReference>
<organism evidence="1 2">
    <name type="scientific">Cyprinus carpio</name>
    <name type="common">Common carp</name>
    <dbReference type="NCBI Taxonomy" id="7962"/>
    <lineage>
        <taxon>Eukaryota</taxon>
        <taxon>Metazoa</taxon>
        <taxon>Chordata</taxon>
        <taxon>Craniata</taxon>
        <taxon>Vertebrata</taxon>
        <taxon>Euteleostomi</taxon>
        <taxon>Actinopterygii</taxon>
        <taxon>Neopterygii</taxon>
        <taxon>Teleostei</taxon>
        <taxon>Ostariophysi</taxon>
        <taxon>Cypriniformes</taxon>
        <taxon>Cyprinidae</taxon>
        <taxon>Cyprininae</taxon>
        <taxon>Cyprinus</taxon>
    </lineage>
</organism>